<evidence type="ECO:0000313" key="8">
    <source>
        <dbReference type="Proteomes" id="UP001143309"/>
    </source>
</evidence>
<sequence length="278" mass="29406">MKRTRTRFGIAAVLAVIEATSAQAADFSEEAAVPPVAAPDERVFSAFVAAGAGFAPEYEGADSYEVVPFAIANVKWRGVELQLRGPQARIDVLADSPWDVGPIVGYRGKRDDDVSGPVRRLDEVDAAIEAGGFIGYRFGGRADGQGEIGVEASFLQDVSNAHDGFTITAGVSYAALRWGPLYANVDAETTYASEDFSRAYFGVTRSGSAASGLRAYRPDAGFKDVSAGLTVGYQFNERWGALARAGVTRYVGDAADSPVVKDGAETAGLFGLALSYRY</sequence>
<protein>
    <submittedName>
        <fullName evidence="7">Outer membrane protein</fullName>
    </submittedName>
</protein>
<proteinExistence type="inferred from homology"/>
<reference evidence="7" key="1">
    <citation type="journal article" date="2014" name="Int. J. Syst. Evol. Microbiol.">
        <title>Complete genome sequence of Corynebacterium casei LMG S-19264T (=DSM 44701T), isolated from a smear-ripened cheese.</title>
        <authorList>
            <consortium name="US DOE Joint Genome Institute (JGI-PGF)"/>
            <person name="Walter F."/>
            <person name="Albersmeier A."/>
            <person name="Kalinowski J."/>
            <person name="Ruckert C."/>
        </authorList>
    </citation>
    <scope>NUCLEOTIDE SEQUENCE</scope>
    <source>
        <strain evidence="7">VKM B-2748</strain>
    </source>
</reference>
<reference evidence="7" key="2">
    <citation type="submission" date="2023-01" db="EMBL/GenBank/DDBJ databases">
        <authorList>
            <person name="Sun Q."/>
            <person name="Evtushenko L."/>
        </authorList>
    </citation>
    <scope>NUCLEOTIDE SEQUENCE</scope>
    <source>
        <strain evidence="7">VKM B-2748</strain>
    </source>
</reference>
<evidence type="ECO:0000256" key="1">
    <source>
        <dbReference type="ARBA" id="ARBA00004442"/>
    </source>
</evidence>
<evidence type="ECO:0000256" key="6">
    <source>
        <dbReference type="SAM" id="SignalP"/>
    </source>
</evidence>
<keyword evidence="8" id="KW-1185">Reference proteome</keyword>
<feature type="chain" id="PRO_5040731755" evidence="6">
    <location>
        <begin position="25"/>
        <end position="278"/>
    </location>
</feature>
<evidence type="ECO:0000256" key="5">
    <source>
        <dbReference type="ARBA" id="ARBA00023237"/>
    </source>
</evidence>
<gene>
    <name evidence="7" type="ORF">GCM10008174_29590</name>
</gene>
<dbReference type="InterPro" id="IPR010583">
    <property type="entry name" value="MipA"/>
</dbReference>
<evidence type="ECO:0000256" key="2">
    <source>
        <dbReference type="ARBA" id="ARBA00005722"/>
    </source>
</evidence>
<comment type="caution">
    <text evidence="7">The sequence shown here is derived from an EMBL/GenBank/DDBJ whole genome shotgun (WGS) entry which is preliminary data.</text>
</comment>
<name>A0A9W6JTD5_9HYPH</name>
<comment type="subcellular location">
    <subcellularLocation>
        <location evidence="1">Cell outer membrane</location>
    </subcellularLocation>
</comment>
<keyword evidence="4" id="KW-0472">Membrane</keyword>
<comment type="similarity">
    <text evidence="2">Belongs to the MipA/OmpV family.</text>
</comment>
<organism evidence="7 8">
    <name type="scientific">Methylopila turkensis</name>
    <dbReference type="NCBI Taxonomy" id="1437816"/>
    <lineage>
        <taxon>Bacteria</taxon>
        <taxon>Pseudomonadati</taxon>
        <taxon>Pseudomonadota</taxon>
        <taxon>Alphaproteobacteria</taxon>
        <taxon>Hyphomicrobiales</taxon>
        <taxon>Methylopilaceae</taxon>
        <taxon>Methylopila</taxon>
    </lineage>
</organism>
<dbReference type="PANTHER" id="PTHR38776">
    <property type="entry name" value="MLTA-INTERACTING PROTEIN-RELATED"/>
    <property type="match status" value="1"/>
</dbReference>
<dbReference type="PANTHER" id="PTHR38776:SF1">
    <property type="entry name" value="MLTA-INTERACTING PROTEIN-RELATED"/>
    <property type="match status" value="1"/>
</dbReference>
<dbReference type="Proteomes" id="UP001143309">
    <property type="component" value="Unassembled WGS sequence"/>
</dbReference>
<dbReference type="Pfam" id="PF06629">
    <property type="entry name" value="MipA"/>
    <property type="match status" value="1"/>
</dbReference>
<evidence type="ECO:0000256" key="3">
    <source>
        <dbReference type="ARBA" id="ARBA00022729"/>
    </source>
</evidence>
<keyword evidence="5" id="KW-0998">Cell outer membrane</keyword>
<keyword evidence="3 6" id="KW-0732">Signal</keyword>
<dbReference type="GO" id="GO:0009279">
    <property type="term" value="C:cell outer membrane"/>
    <property type="evidence" value="ECO:0007669"/>
    <property type="project" value="UniProtKB-SubCell"/>
</dbReference>
<accession>A0A9W6JTD5</accession>
<evidence type="ECO:0000256" key="4">
    <source>
        <dbReference type="ARBA" id="ARBA00023136"/>
    </source>
</evidence>
<dbReference type="AlphaFoldDB" id="A0A9W6JTD5"/>
<feature type="signal peptide" evidence="6">
    <location>
        <begin position="1"/>
        <end position="24"/>
    </location>
</feature>
<dbReference type="EMBL" id="BSFL01000003">
    <property type="protein sequence ID" value="GLK81218.1"/>
    <property type="molecule type" value="Genomic_DNA"/>
</dbReference>
<evidence type="ECO:0000313" key="7">
    <source>
        <dbReference type="EMBL" id="GLK81218.1"/>
    </source>
</evidence>